<dbReference type="InterPro" id="IPR021889">
    <property type="entry name" value="DUF3500"/>
</dbReference>
<evidence type="ECO:0008006" key="3">
    <source>
        <dbReference type="Google" id="ProtNLM"/>
    </source>
</evidence>
<dbReference type="Proteomes" id="UP000637239">
    <property type="component" value="Chromosome 4"/>
</dbReference>
<dbReference type="RefSeq" id="XP_043136468.1">
    <property type="nucleotide sequence ID" value="XM_043278716.1"/>
</dbReference>
<dbReference type="PANTHER" id="PTHR37489">
    <property type="entry name" value="DUF3500 DOMAIN-CONTAINING PROTEIN"/>
    <property type="match status" value="1"/>
</dbReference>
<protein>
    <recommendedName>
        <fullName evidence="3">DUF3500 domain-containing protein</fullName>
    </recommendedName>
</protein>
<proteinExistence type="predicted"/>
<reference evidence="1" key="2">
    <citation type="submission" date="2021-02" db="EMBL/GenBank/DDBJ databases">
        <title>Aspergillus chevalieri M1 genome sequence.</title>
        <authorList>
            <person name="Kadooka C."/>
            <person name="Mori K."/>
            <person name="Futagami T."/>
        </authorList>
    </citation>
    <scope>NUCLEOTIDE SEQUENCE</scope>
    <source>
        <strain evidence="1">M1</strain>
    </source>
</reference>
<accession>A0A7R7VNJ1</accession>
<reference evidence="1" key="1">
    <citation type="submission" date="2021-01" db="EMBL/GenBank/DDBJ databases">
        <authorList>
            <consortium name="Aspergillus chevalieri M1 genome sequencing consortium"/>
            <person name="Kazuki M."/>
            <person name="Futagami T."/>
        </authorList>
    </citation>
    <scope>NUCLEOTIDE SEQUENCE</scope>
    <source>
        <strain evidence="1">M1</strain>
    </source>
</reference>
<dbReference type="Pfam" id="PF12006">
    <property type="entry name" value="DUF3500"/>
    <property type="match status" value="1"/>
</dbReference>
<organism evidence="1 2">
    <name type="scientific">Aspergillus chevalieri</name>
    <name type="common">Eurotium chevalieri</name>
    <dbReference type="NCBI Taxonomy" id="182096"/>
    <lineage>
        <taxon>Eukaryota</taxon>
        <taxon>Fungi</taxon>
        <taxon>Dikarya</taxon>
        <taxon>Ascomycota</taxon>
        <taxon>Pezizomycotina</taxon>
        <taxon>Eurotiomycetes</taxon>
        <taxon>Eurotiomycetidae</taxon>
        <taxon>Eurotiales</taxon>
        <taxon>Aspergillaceae</taxon>
        <taxon>Aspergillus</taxon>
        <taxon>Aspergillus subgen. Aspergillus</taxon>
    </lineage>
</organism>
<evidence type="ECO:0000313" key="1">
    <source>
        <dbReference type="EMBL" id="BCR87946.1"/>
    </source>
</evidence>
<dbReference type="EMBL" id="AP024419">
    <property type="protein sequence ID" value="BCR87946.1"/>
    <property type="molecule type" value="Genomic_DNA"/>
</dbReference>
<sequence length="452" mass="52041">MFQLNSSIHSAIGNCWDHCRSAATMTVTSEKPTGEYRQYLPDLSIPRFQNMREQDAHEYARDFKTLARPPWLHALYLHWLELLQEPFKGVTNDGNVRPGLFTLQDEDVPIDSIVTATQTVLTLCDQSQQKALSYHIDSPEWRTWSNPEFLLSHKGLRLDEVKPQLRDAILTVLKTTLSPEGYDKAIKAMRINHFLGELVESPRVMNELSYNFVLFGTPSTTRPWGWSFYGHHLCLNIFLYKGQIIASPWFTGAEPNEIDEGPHAGTRIMQVEEELGLRLMQSLSPELQKQAQVYEQMHDPAMPPGRWNKDDQRHVCGAYRDNRVVPYEGINVGSTFTDAQRELLYGILEQYLLYLPKRSRELKIQHIKQFEAETWFSWIGGFGNEDPFYYRVQSPVVLIEFDHHSGVFLTNEEPKKFHIHTLLRTPNGGDYGHALRGAIPSVEGIVGKEITW</sequence>
<name>A0A7R7VNJ1_ASPCH</name>
<gene>
    <name evidence="1" type="ORF">ACHE_40510A</name>
</gene>
<keyword evidence="2" id="KW-1185">Reference proteome</keyword>
<evidence type="ECO:0000313" key="2">
    <source>
        <dbReference type="Proteomes" id="UP000637239"/>
    </source>
</evidence>
<dbReference type="AlphaFoldDB" id="A0A7R7VNJ1"/>
<dbReference type="GeneID" id="66982305"/>
<dbReference type="PANTHER" id="PTHR37489:SF1">
    <property type="entry name" value="DUF3500 DOMAIN-CONTAINING PROTEIN"/>
    <property type="match status" value="1"/>
</dbReference>
<dbReference type="KEGG" id="ache:ACHE_40510A"/>